<accession>A0AAU9CUC4</accession>
<dbReference type="EMBL" id="AP024714">
    <property type="protein sequence ID" value="BCX81517.1"/>
    <property type="molecule type" value="Genomic_DNA"/>
</dbReference>
<evidence type="ECO:0000256" key="1">
    <source>
        <dbReference type="ARBA" id="ARBA00004418"/>
    </source>
</evidence>
<dbReference type="PANTHER" id="PTHR38782">
    <property type="match status" value="1"/>
</dbReference>
<dbReference type="GO" id="GO:0032885">
    <property type="term" value="P:regulation of polysaccharide biosynthetic process"/>
    <property type="evidence" value="ECO:0007669"/>
    <property type="project" value="TreeGrafter"/>
</dbReference>
<keyword evidence="3 5" id="KW-0732">Signal</keyword>
<dbReference type="PANTHER" id="PTHR38782:SF1">
    <property type="entry name" value="SIGMA-E FACTOR REGULATORY PROTEIN RSEB"/>
    <property type="match status" value="1"/>
</dbReference>
<dbReference type="Gene3D" id="3.30.200.100">
    <property type="entry name" value="MucB/RseB, C-terminal domain"/>
    <property type="match status" value="1"/>
</dbReference>
<dbReference type="InterPro" id="IPR033434">
    <property type="entry name" value="MucB/RseB_N"/>
</dbReference>
<feature type="signal peptide" evidence="5">
    <location>
        <begin position="1"/>
        <end position="21"/>
    </location>
</feature>
<name>A0AAU9CUC4_9GAMM</name>
<keyword evidence="4" id="KW-0574">Periplasm</keyword>
<comment type="similarity">
    <text evidence="2">Belongs to the RseB family.</text>
</comment>
<dbReference type="AlphaFoldDB" id="A0AAU9CUC4"/>
<reference evidence="9" key="1">
    <citation type="journal article" date="2024" name="Int. J. Syst. Evol. Microbiol.">
        <title>Methylomarinovum tepidoasis sp. nov., a moderately thermophilic methanotroph of the family Methylothermaceae isolated from a deep-sea hydrothermal field.</title>
        <authorList>
            <person name="Hirayama H."/>
            <person name="Takaki Y."/>
            <person name="Abe M."/>
            <person name="Miyazaki M."/>
            <person name="Uematsu K."/>
            <person name="Matsui Y."/>
            <person name="Takai K."/>
        </authorList>
    </citation>
    <scope>NUCLEOTIDE SEQUENCE [LARGE SCALE GENOMIC DNA]</scope>
    <source>
        <strain evidence="9">IT-9</strain>
    </source>
</reference>
<gene>
    <name evidence="8" type="ORF">MIT9_P1095</name>
</gene>
<feature type="chain" id="PRO_5043594311" evidence="5">
    <location>
        <begin position="22"/>
        <end position="316"/>
    </location>
</feature>
<organism evidence="8 9">
    <name type="scientific">Methylomarinovum caldicuralii</name>
    <dbReference type="NCBI Taxonomy" id="438856"/>
    <lineage>
        <taxon>Bacteria</taxon>
        <taxon>Pseudomonadati</taxon>
        <taxon>Pseudomonadota</taxon>
        <taxon>Gammaproteobacteria</taxon>
        <taxon>Methylococcales</taxon>
        <taxon>Methylothermaceae</taxon>
        <taxon>Methylomarinovum</taxon>
    </lineage>
</organism>
<evidence type="ECO:0000256" key="4">
    <source>
        <dbReference type="ARBA" id="ARBA00022764"/>
    </source>
</evidence>
<comment type="subcellular location">
    <subcellularLocation>
        <location evidence="1">Periplasm</location>
    </subcellularLocation>
</comment>
<feature type="domain" description="MucB/RseB C-terminal" evidence="7">
    <location>
        <begin position="218"/>
        <end position="312"/>
    </location>
</feature>
<dbReference type="CDD" id="cd16327">
    <property type="entry name" value="RseB"/>
    <property type="match status" value="1"/>
</dbReference>
<dbReference type="InterPro" id="IPR005588">
    <property type="entry name" value="MucB_RseB"/>
</dbReference>
<dbReference type="GO" id="GO:0030288">
    <property type="term" value="C:outer membrane-bounded periplasmic space"/>
    <property type="evidence" value="ECO:0007669"/>
    <property type="project" value="TreeGrafter"/>
</dbReference>
<sequence>MPKSRFCALLWMLCHGLIALAAELKSPQDWLQAMSEAMQHLDYQATVVYSRDNRIQTLRLVHLLEDGVIHERLQALDGAPRTVVRESDQVRCYFPDRKTVTIGFRQGDHSLFDNALPIRWDELARYYRLRLGAQTQVAGRPAQEIVIEPRDSHRYGRRLWIDTATRLPLRFELVDRDGRVLESFVVTDLKVGAPVALPDDSEDHQGWKVLDRKEIPADTRWRLTYLPPGFKEVRRSRHIDPETGAAIDHLLLSDGLATVSVYIRQADGERAEAHRRRLGAVNVYSRRLGDHWITVLGDVPPDTAARIGEGVRGAVP</sequence>
<dbReference type="GO" id="GO:0045152">
    <property type="term" value="F:antisigma factor binding"/>
    <property type="evidence" value="ECO:0007669"/>
    <property type="project" value="TreeGrafter"/>
</dbReference>
<dbReference type="InterPro" id="IPR038484">
    <property type="entry name" value="MucB/RseB_C_sf"/>
</dbReference>
<dbReference type="Pfam" id="PF17188">
    <property type="entry name" value="MucB_RseB_C"/>
    <property type="match status" value="1"/>
</dbReference>
<evidence type="ECO:0000313" key="9">
    <source>
        <dbReference type="Proteomes" id="UP001321825"/>
    </source>
</evidence>
<dbReference type="Pfam" id="PF03888">
    <property type="entry name" value="MucB_RseB"/>
    <property type="match status" value="1"/>
</dbReference>
<keyword evidence="9" id="KW-1185">Reference proteome</keyword>
<evidence type="ECO:0000259" key="6">
    <source>
        <dbReference type="Pfam" id="PF03888"/>
    </source>
</evidence>
<feature type="domain" description="MucB/RseB N-terminal" evidence="6">
    <location>
        <begin position="26"/>
        <end position="195"/>
    </location>
</feature>
<evidence type="ECO:0000256" key="3">
    <source>
        <dbReference type="ARBA" id="ARBA00022729"/>
    </source>
</evidence>
<dbReference type="KEGG" id="mcau:MIT9_P1095"/>
<protein>
    <submittedName>
        <fullName evidence="8">Sigma-E factor negative regulatory protein RseB</fullName>
    </submittedName>
</protein>
<dbReference type="Gene3D" id="2.50.20.10">
    <property type="entry name" value="Lipoprotein localisation LolA/LolB/LppX"/>
    <property type="match status" value="1"/>
</dbReference>
<dbReference type="Proteomes" id="UP001321825">
    <property type="component" value="Chromosome"/>
</dbReference>
<dbReference type="PIRSF" id="PIRSF005427">
    <property type="entry name" value="RseB"/>
    <property type="match status" value="1"/>
</dbReference>
<evidence type="ECO:0000256" key="5">
    <source>
        <dbReference type="SAM" id="SignalP"/>
    </source>
</evidence>
<dbReference type="RefSeq" id="WP_317706439.1">
    <property type="nucleotide sequence ID" value="NZ_AP024714.1"/>
</dbReference>
<evidence type="ECO:0000256" key="2">
    <source>
        <dbReference type="ARBA" id="ARBA00008150"/>
    </source>
</evidence>
<evidence type="ECO:0000259" key="7">
    <source>
        <dbReference type="Pfam" id="PF17188"/>
    </source>
</evidence>
<dbReference type="InterPro" id="IPR033436">
    <property type="entry name" value="MucB/RseB_C"/>
</dbReference>
<evidence type="ECO:0000313" key="8">
    <source>
        <dbReference type="EMBL" id="BCX81517.1"/>
    </source>
</evidence>
<proteinExistence type="inferred from homology"/>